<evidence type="ECO:0000256" key="1">
    <source>
        <dbReference type="SAM" id="Phobius"/>
    </source>
</evidence>
<dbReference type="Proteomes" id="UP000029448">
    <property type="component" value="Unassembled WGS sequence"/>
</dbReference>
<comment type="caution">
    <text evidence="2">The sequence shown here is derived from an EMBL/GenBank/DDBJ whole genome shotgun (WGS) entry which is preliminary data.</text>
</comment>
<evidence type="ECO:0000313" key="3">
    <source>
        <dbReference type="Proteomes" id="UP000029448"/>
    </source>
</evidence>
<dbReference type="EMBL" id="JOKM01000062">
    <property type="protein sequence ID" value="KGB23276.1"/>
    <property type="molecule type" value="Genomic_DNA"/>
</dbReference>
<dbReference type="PATRIC" id="fig|104102.7.peg.1691"/>
<protein>
    <submittedName>
        <fullName evidence="2">Uncharacterized protein</fullName>
    </submittedName>
</protein>
<sequence>MPYPPHASFADRVVAVLDKAALGVTAPFRRLGLMDFSATPQLKKAPPLWVVLCVAGAETLLYAVALLGPFKAVHSVASALLVLSCVFVAHVKNHHAFYAKGGADRTPAEQQVVWQGRMAMLATTAILSTSALIAVTIILARSPGPVDGMALMPPLVMTLLYTECMAFLSLVIVLSRHDHAAGSSQRVVTSKA</sequence>
<feature type="transmembrane region" description="Helical" evidence="1">
    <location>
        <begin position="152"/>
        <end position="174"/>
    </location>
</feature>
<keyword evidence="1" id="KW-1133">Transmembrane helix</keyword>
<organism evidence="2 3">
    <name type="scientific">Acetobacter tropicalis</name>
    <dbReference type="NCBI Taxonomy" id="104102"/>
    <lineage>
        <taxon>Bacteria</taxon>
        <taxon>Pseudomonadati</taxon>
        <taxon>Pseudomonadota</taxon>
        <taxon>Alphaproteobacteria</taxon>
        <taxon>Acetobacterales</taxon>
        <taxon>Acetobacteraceae</taxon>
        <taxon>Acetobacter</taxon>
    </lineage>
</organism>
<feature type="transmembrane region" description="Helical" evidence="1">
    <location>
        <begin position="48"/>
        <end position="67"/>
    </location>
</feature>
<dbReference type="STRING" id="104102.AtDm6_1711"/>
<feature type="transmembrane region" description="Helical" evidence="1">
    <location>
        <begin position="119"/>
        <end position="140"/>
    </location>
</feature>
<dbReference type="RefSeq" id="WP_035379889.1">
    <property type="nucleotide sequence ID" value="NZ_JACAOJ010000007.1"/>
</dbReference>
<keyword evidence="1" id="KW-0472">Membrane</keyword>
<name>A0A094ZLS6_9PROT</name>
<keyword evidence="3" id="KW-1185">Reference proteome</keyword>
<proteinExistence type="predicted"/>
<reference evidence="2 3" key="1">
    <citation type="submission" date="2014-06" db="EMBL/GenBank/DDBJ databases">
        <title>Functional and comparative genomic analyses of the Drosophila gut microbiota identify candidate symbiosis factors.</title>
        <authorList>
            <person name="Newell P.D."/>
            <person name="Chaston J.M."/>
            <person name="Douglas A.E."/>
        </authorList>
    </citation>
    <scope>NUCLEOTIDE SEQUENCE [LARGE SCALE GENOMIC DNA]</scope>
    <source>
        <strain evidence="2 3">DmCS_006</strain>
    </source>
</reference>
<accession>A0A094ZLS6</accession>
<feature type="transmembrane region" description="Helical" evidence="1">
    <location>
        <begin position="73"/>
        <end position="91"/>
    </location>
</feature>
<evidence type="ECO:0000313" key="2">
    <source>
        <dbReference type="EMBL" id="KGB23276.1"/>
    </source>
</evidence>
<keyword evidence="1" id="KW-0812">Transmembrane</keyword>
<dbReference type="GeneID" id="89477599"/>
<gene>
    <name evidence="2" type="ORF">AtDm6_1711</name>
</gene>
<dbReference type="AlphaFoldDB" id="A0A094ZLS6"/>